<evidence type="ECO:0000313" key="2">
    <source>
        <dbReference type="Proteomes" id="UP001054837"/>
    </source>
</evidence>
<organism evidence="1 2">
    <name type="scientific">Caerostris darwini</name>
    <dbReference type="NCBI Taxonomy" id="1538125"/>
    <lineage>
        <taxon>Eukaryota</taxon>
        <taxon>Metazoa</taxon>
        <taxon>Ecdysozoa</taxon>
        <taxon>Arthropoda</taxon>
        <taxon>Chelicerata</taxon>
        <taxon>Arachnida</taxon>
        <taxon>Araneae</taxon>
        <taxon>Araneomorphae</taxon>
        <taxon>Entelegynae</taxon>
        <taxon>Araneoidea</taxon>
        <taxon>Araneidae</taxon>
        <taxon>Caerostris</taxon>
    </lineage>
</organism>
<protein>
    <submittedName>
        <fullName evidence="1">Uncharacterized protein</fullName>
    </submittedName>
</protein>
<keyword evidence="2" id="KW-1185">Reference proteome</keyword>
<comment type="caution">
    <text evidence="1">The sequence shown here is derived from an EMBL/GenBank/DDBJ whole genome shotgun (WGS) entry which is preliminary data.</text>
</comment>
<sequence length="103" mass="11692">DLCHETRHCCYETTRDISLSTYATSIADTTSERPTYATIVTDTTSDTNTTSTYVVTKKNNRFDQKVFSEKTKDLCHETQHLRLGGTCLMIMSKRIITVNLFTA</sequence>
<evidence type="ECO:0000313" key="1">
    <source>
        <dbReference type="EMBL" id="GIX93837.1"/>
    </source>
</evidence>
<dbReference type="AlphaFoldDB" id="A0AAV4PFD6"/>
<dbReference type="Proteomes" id="UP001054837">
    <property type="component" value="Unassembled WGS sequence"/>
</dbReference>
<name>A0AAV4PFD6_9ARAC</name>
<dbReference type="EMBL" id="BPLQ01002544">
    <property type="protein sequence ID" value="GIX93837.1"/>
    <property type="molecule type" value="Genomic_DNA"/>
</dbReference>
<feature type="non-terminal residue" evidence="1">
    <location>
        <position position="1"/>
    </location>
</feature>
<proteinExistence type="predicted"/>
<reference evidence="1 2" key="1">
    <citation type="submission" date="2021-06" db="EMBL/GenBank/DDBJ databases">
        <title>Caerostris darwini draft genome.</title>
        <authorList>
            <person name="Kono N."/>
            <person name="Arakawa K."/>
        </authorList>
    </citation>
    <scope>NUCLEOTIDE SEQUENCE [LARGE SCALE GENOMIC DNA]</scope>
</reference>
<accession>A0AAV4PFD6</accession>
<gene>
    <name evidence="1" type="ORF">CDAR_448331</name>
</gene>